<dbReference type="Pfam" id="PF00535">
    <property type="entry name" value="Glycos_transf_2"/>
    <property type="match status" value="1"/>
</dbReference>
<evidence type="ECO:0000313" key="6">
    <source>
        <dbReference type="Proteomes" id="UP000034320"/>
    </source>
</evidence>
<sequence>MTVSFVIPFHNEEKNCLLMLGKVLDFSKKHKLNFEIIAVDDKSVDQTSSILKKIAQRNKLIRPIFRKIDGLEEGNTMGTALLAGTREARGNIIIWTMGDLADDPNTYLAIIKKIEDGFDLVFGSRYMPGGSRGNLDPLKAYLSSSGTRLARLFFRIPVHDITNAFRGFKKELLTKVKLEESGFSISPEFAIKAHKIGFKLGEVPTVYTNRIEGVSSFKLYRMIKSYLRLYLKLWFRLILQPCLFKFRKTIFRNRLADFFH</sequence>
<dbReference type="InterPro" id="IPR001173">
    <property type="entry name" value="Glyco_trans_2-like"/>
</dbReference>
<reference evidence="5 6" key="1">
    <citation type="journal article" date="2015" name="Nature">
        <title>rRNA introns, odd ribosomes, and small enigmatic genomes across a large radiation of phyla.</title>
        <authorList>
            <person name="Brown C.T."/>
            <person name="Hug L.A."/>
            <person name="Thomas B.C."/>
            <person name="Sharon I."/>
            <person name="Castelle C.J."/>
            <person name="Singh A."/>
            <person name="Wilkins M.J."/>
            <person name="Williams K.H."/>
            <person name="Banfield J.F."/>
        </authorList>
    </citation>
    <scope>NUCLEOTIDE SEQUENCE [LARGE SCALE GENOMIC DNA]</scope>
</reference>
<evidence type="ECO:0000259" key="4">
    <source>
        <dbReference type="Pfam" id="PF00535"/>
    </source>
</evidence>
<comment type="caution">
    <text evidence="5">The sequence shown here is derived from an EMBL/GenBank/DDBJ whole genome shotgun (WGS) entry which is preliminary data.</text>
</comment>
<evidence type="ECO:0000256" key="3">
    <source>
        <dbReference type="ARBA" id="ARBA00022679"/>
    </source>
</evidence>
<evidence type="ECO:0000256" key="2">
    <source>
        <dbReference type="ARBA" id="ARBA00022676"/>
    </source>
</evidence>
<protein>
    <submittedName>
        <fullName evidence="5">Glycosyl transferase, family 2</fullName>
    </submittedName>
</protein>
<name>A0A0G1BGP6_9BACT</name>
<keyword evidence="2" id="KW-0328">Glycosyltransferase</keyword>
<organism evidence="5 6">
    <name type="scientific">Candidatus Gottesmanbacteria bacterium GW2011_GWA2_42_18</name>
    <dbReference type="NCBI Taxonomy" id="1618442"/>
    <lineage>
        <taxon>Bacteria</taxon>
        <taxon>Candidatus Gottesmaniibacteriota</taxon>
    </lineage>
</organism>
<dbReference type="Gene3D" id="3.90.550.10">
    <property type="entry name" value="Spore Coat Polysaccharide Biosynthesis Protein SpsA, Chain A"/>
    <property type="match status" value="1"/>
</dbReference>
<dbReference type="PANTHER" id="PTHR43398">
    <property type="entry name" value="DOLICHOL-PHOSPHATE MANNOSYLTRANSFERASE SUBUNIT 1"/>
    <property type="match status" value="1"/>
</dbReference>
<dbReference type="InterPro" id="IPR039528">
    <property type="entry name" value="DPM1-like"/>
</dbReference>
<keyword evidence="3 5" id="KW-0808">Transferase</keyword>
<dbReference type="GO" id="GO:0004582">
    <property type="term" value="F:dolichyl-phosphate beta-D-mannosyltransferase activity"/>
    <property type="evidence" value="ECO:0007669"/>
    <property type="project" value="InterPro"/>
</dbReference>
<feature type="domain" description="Glycosyltransferase 2-like" evidence="4">
    <location>
        <begin position="4"/>
        <end position="175"/>
    </location>
</feature>
<dbReference type="SUPFAM" id="SSF53448">
    <property type="entry name" value="Nucleotide-diphospho-sugar transferases"/>
    <property type="match status" value="1"/>
</dbReference>
<accession>A0A0G1BGP6</accession>
<dbReference type="InterPro" id="IPR029044">
    <property type="entry name" value="Nucleotide-diphossugar_trans"/>
</dbReference>
<dbReference type="EMBL" id="LCDD01000036">
    <property type="protein sequence ID" value="KKS45501.1"/>
    <property type="molecule type" value="Genomic_DNA"/>
</dbReference>
<evidence type="ECO:0000313" key="5">
    <source>
        <dbReference type="EMBL" id="KKS45501.1"/>
    </source>
</evidence>
<dbReference type="PANTHER" id="PTHR43398:SF1">
    <property type="entry name" value="DOLICHOL-PHOSPHATE MANNOSYLTRANSFERASE SUBUNIT 1"/>
    <property type="match status" value="1"/>
</dbReference>
<comment type="similarity">
    <text evidence="1">Belongs to the glycosyltransferase 2 family.</text>
</comment>
<dbReference type="Proteomes" id="UP000034320">
    <property type="component" value="Unassembled WGS sequence"/>
</dbReference>
<proteinExistence type="inferred from homology"/>
<dbReference type="AlphaFoldDB" id="A0A0G1BGP6"/>
<evidence type="ECO:0000256" key="1">
    <source>
        <dbReference type="ARBA" id="ARBA00006739"/>
    </source>
</evidence>
<gene>
    <name evidence="5" type="ORF">UV09_C0036G0004</name>
</gene>